<evidence type="ECO:0000259" key="6">
    <source>
        <dbReference type="Pfam" id="PF09864"/>
    </source>
</evidence>
<keyword evidence="3" id="KW-0564">Palmitate</keyword>
<keyword evidence="2" id="KW-0472">Membrane</keyword>
<keyword evidence="8" id="KW-1185">Reference proteome</keyword>
<dbReference type="Pfam" id="PF09864">
    <property type="entry name" value="MliC"/>
    <property type="match status" value="1"/>
</dbReference>
<dbReference type="InterPro" id="IPR018660">
    <property type="entry name" value="MliC"/>
</dbReference>
<comment type="caution">
    <text evidence="7">The sequence shown here is derived from an EMBL/GenBank/DDBJ whole genome shotgun (WGS) entry which is preliminary data.</text>
</comment>
<dbReference type="Gene3D" id="2.40.128.200">
    <property type="match status" value="1"/>
</dbReference>
<dbReference type="Pfam" id="PF03724">
    <property type="entry name" value="META"/>
    <property type="match status" value="1"/>
</dbReference>
<evidence type="ECO:0008006" key="9">
    <source>
        <dbReference type="Google" id="ProtNLM"/>
    </source>
</evidence>
<accession>A0A918MX04</accession>
<dbReference type="PANTHER" id="PTHR35535">
    <property type="entry name" value="HEAT SHOCK PROTEIN HSLJ"/>
    <property type="match status" value="1"/>
</dbReference>
<feature type="domain" description="C-type lysozyme inhibitor" evidence="6">
    <location>
        <begin position="130"/>
        <end position="192"/>
    </location>
</feature>
<dbReference type="PANTHER" id="PTHR35535:SF1">
    <property type="entry name" value="HEAT SHOCK PROTEIN HSLJ"/>
    <property type="match status" value="1"/>
</dbReference>
<dbReference type="InterPro" id="IPR036328">
    <property type="entry name" value="MliC_sf"/>
</dbReference>
<dbReference type="EMBL" id="BMXP01000002">
    <property type="protein sequence ID" value="GGW79359.1"/>
    <property type="molecule type" value="Genomic_DNA"/>
</dbReference>
<dbReference type="SUPFAM" id="SSF141488">
    <property type="entry name" value="YdhA-like"/>
    <property type="match status" value="1"/>
</dbReference>
<keyword evidence="1" id="KW-0732">Signal</keyword>
<organism evidence="7 8">
    <name type="scientific">Alteromonas halophila</name>
    <dbReference type="NCBI Taxonomy" id="516698"/>
    <lineage>
        <taxon>Bacteria</taxon>
        <taxon>Pseudomonadati</taxon>
        <taxon>Pseudomonadota</taxon>
        <taxon>Gammaproteobacteria</taxon>
        <taxon>Alteromonadales</taxon>
        <taxon>Alteromonadaceae</taxon>
        <taxon>Alteromonas/Salinimonas group</taxon>
        <taxon>Alteromonas</taxon>
    </lineage>
</organism>
<evidence type="ECO:0000256" key="4">
    <source>
        <dbReference type="ARBA" id="ARBA00023288"/>
    </source>
</evidence>
<dbReference type="InterPro" id="IPR005184">
    <property type="entry name" value="DUF306_Meta_HslJ"/>
</dbReference>
<dbReference type="AlphaFoldDB" id="A0A918MX04"/>
<sequence>MSEGVWRVERIDKEEVVDGSGVTLDLSQAGSVSGSTGCNRYTGELDASDGRFRTGKLVTTRRACAPAIAKQEAQFLEALEASVSYGMKAGTGLILKDDRQQTRLVLTEVVSADNAQQLPQDGASRQIIAFHCEGFGIVGVRFLGADTIELSMNGNTSVLPRKVTASGAQYADDNLVFWNKGDEALLRIAKQDYQCQRKENK</sequence>
<evidence type="ECO:0000256" key="3">
    <source>
        <dbReference type="ARBA" id="ARBA00023139"/>
    </source>
</evidence>
<dbReference type="InterPro" id="IPR053147">
    <property type="entry name" value="Hsp_HslJ-like"/>
</dbReference>
<name>A0A918MX04_9ALTE</name>
<gene>
    <name evidence="7" type="ORF">GCM10007391_10140</name>
</gene>
<feature type="domain" description="DUF306" evidence="5">
    <location>
        <begin position="3"/>
        <end position="106"/>
    </location>
</feature>
<evidence type="ECO:0000313" key="8">
    <source>
        <dbReference type="Proteomes" id="UP000631300"/>
    </source>
</evidence>
<protein>
    <recommendedName>
        <fullName evidence="9">META domain-containing protein</fullName>
    </recommendedName>
</protein>
<reference evidence="7" key="2">
    <citation type="submission" date="2020-09" db="EMBL/GenBank/DDBJ databases">
        <authorList>
            <person name="Sun Q."/>
            <person name="Kim S."/>
        </authorList>
    </citation>
    <scope>NUCLEOTIDE SEQUENCE</scope>
    <source>
        <strain evidence="7">KCTC 22164</strain>
    </source>
</reference>
<dbReference type="Gene3D" id="2.40.128.270">
    <property type="match status" value="1"/>
</dbReference>
<reference evidence="7" key="1">
    <citation type="journal article" date="2014" name="Int. J. Syst. Evol. Microbiol.">
        <title>Complete genome sequence of Corynebacterium casei LMG S-19264T (=DSM 44701T), isolated from a smear-ripened cheese.</title>
        <authorList>
            <consortium name="US DOE Joint Genome Institute (JGI-PGF)"/>
            <person name="Walter F."/>
            <person name="Albersmeier A."/>
            <person name="Kalinowski J."/>
            <person name="Ruckert C."/>
        </authorList>
    </citation>
    <scope>NUCLEOTIDE SEQUENCE</scope>
    <source>
        <strain evidence="7">KCTC 22164</strain>
    </source>
</reference>
<evidence type="ECO:0000313" key="7">
    <source>
        <dbReference type="EMBL" id="GGW79359.1"/>
    </source>
</evidence>
<dbReference type="InterPro" id="IPR038670">
    <property type="entry name" value="HslJ-like_sf"/>
</dbReference>
<keyword evidence="4" id="KW-0449">Lipoprotein</keyword>
<dbReference type="Proteomes" id="UP000631300">
    <property type="component" value="Unassembled WGS sequence"/>
</dbReference>
<evidence type="ECO:0000259" key="5">
    <source>
        <dbReference type="Pfam" id="PF03724"/>
    </source>
</evidence>
<proteinExistence type="predicted"/>
<evidence type="ECO:0000256" key="2">
    <source>
        <dbReference type="ARBA" id="ARBA00023136"/>
    </source>
</evidence>
<evidence type="ECO:0000256" key="1">
    <source>
        <dbReference type="ARBA" id="ARBA00022729"/>
    </source>
</evidence>